<gene>
    <name evidence="1" type="ORF">ILYODFUR_033784</name>
</gene>
<protein>
    <submittedName>
        <fullName evidence="1">Uncharacterized protein</fullName>
    </submittedName>
</protein>
<comment type="caution">
    <text evidence="1">The sequence shown here is derived from an EMBL/GenBank/DDBJ whole genome shotgun (WGS) entry which is preliminary data.</text>
</comment>
<evidence type="ECO:0000313" key="1">
    <source>
        <dbReference type="EMBL" id="MEQ2257330.1"/>
    </source>
</evidence>
<proteinExistence type="predicted"/>
<accession>A0ABV0VJZ8</accession>
<organism evidence="1 2">
    <name type="scientific">Ilyodon furcidens</name>
    <name type="common">goldbreast splitfin</name>
    <dbReference type="NCBI Taxonomy" id="33524"/>
    <lineage>
        <taxon>Eukaryota</taxon>
        <taxon>Metazoa</taxon>
        <taxon>Chordata</taxon>
        <taxon>Craniata</taxon>
        <taxon>Vertebrata</taxon>
        <taxon>Euteleostomi</taxon>
        <taxon>Actinopterygii</taxon>
        <taxon>Neopterygii</taxon>
        <taxon>Teleostei</taxon>
        <taxon>Neoteleostei</taxon>
        <taxon>Acanthomorphata</taxon>
        <taxon>Ovalentaria</taxon>
        <taxon>Atherinomorphae</taxon>
        <taxon>Cyprinodontiformes</taxon>
        <taxon>Goodeidae</taxon>
        <taxon>Ilyodon</taxon>
    </lineage>
</organism>
<dbReference type="EMBL" id="JAHRIQ010110136">
    <property type="protein sequence ID" value="MEQ2257330.1"/>
    <property type="molecule type" value="Genomic_DNA"/>
</dbReference>
<reference evidence="1 2" key="1">
    <citation type="submission" date="2021-06" db="EMBL/GenBank/DDBJ databases">
        <authorList>
            <person name="Palmer J.M."/>
        </authorList>
    </citation>
    <scope>NUCLEOTIDE SEQUENCE [LARGE SCALE GENOMIC DNA]</scope>
    <source>
        <strain evidence="2">if_2019</strain>
        <tissue evidence="1">Muscle</tissue>
    </source>
</reference>
<evidence type="ECO:0000313" key="2">
    <source>
        <dbReference type="Proteomes" id="UP001482620"/>
    </source>
</evidence>
<name>A0ABV0VJZ8_9TELE</name>
<sequence>GRLEIQESDPEEPFATAWNCGIIELRTSVKAVANGAFEGDYTWAKRVLECF</sequence>
<keyword evidence="2" id="KW-1185">Reference proteome</keyword>
<feature type="non-terminal residue" evidence="1">
    <location>
        <position position="1"/>
    </location>
</feature>
<dbReference type="Proteomes" id="UP001482620">
    <property type="component" value="Unassembled WGS sequence"/>
</dbReference>